<dbReference type="PANTHER" id="PTHR15204">
    <property type="entry name" value="LARGE PROLINE-RICH PROTEIN BAG6"/>
    <property type="match status" value="1"/>
</dbReference>
<reference evidence="3" key="2">
    <citation type="journal article" date="2024" name="Plant">
        <title>Genomic evolution and insights into agronomic trait innovations of Sesamum species.</title>
        <authorList>
            <person name="Miao H."/>
            <person name="Wang L."/>
            <person name="Qu L."/>
            <person name="Liu H."/>
            <person name="Sun Y."/>
            <person name="Le M."/>
            <person name="Wang Q."/>
            <person name="Wei S."/>
            <person name="Zheng Y."/>
            <person name="Lin W."/>
            <person name="Duan Y."/>
            <person name="Cao H."/>
            <person name="Xiong S."/>
            <person name="Wang X."/>
            <person name="Wei L."/>
            <person name="Li C."/>
            <person name="Ma Q."/>
            <person name="Ju M."/>
            <person name="Zhao R."/>
            <person name="Li G."/>
            <person name="Mu C."/>
            <person name="Tian Q."/>
            <person name="Mei H."/>
            <person name="Zhang T."/>
            <person name="Gao T."/>
            <person name="Zhang H."/>
        </authorList>
    </citation>
    <scope>NUCLEOTIDE SEQUENCE</scope>
    <source>
        <strain evidence="3">K16</strain>
    </source>
</reference>
<comment type="caution">
    <text evidence="3">The sequence shown here is derived from an EMBL/GenBank/DDBJ whole genome shotgun (WGS) entry which is preliminary data.</text>
</comment>
<keyword evidence="4" id="KW-1185">Reference proteome</keyword>
<dbReference type="AlphaFoldDB" id="A0AAE1W6A8"/>
<protein>
    <submittedName>
        <fullName evidence="3">Large proline-rich protein BAG6</fullName>
    </submittedName>
</protein>
<reference evidence="3" key="1">
    <citation type="submission" date="2020-06" db="EMBL/GenBank/DDBJ databases">
        <authorList>
            <person name="Li T."/>
            <person name="Hu X."/>
            <person name="Zhang T."/>
            <person name="Song X."/>
            <person name="Zhang H."/>
            <person name="Dai N."/>
            <person name="Sheng W."/>
            <person name="Hou X."/>
            <person name="Wei L."/>
        </authorList>
    </citation>
    <scope>NUCLEOTIDE SEQUENCE</scope>
    <source>
        <strain evidence="3">K16</strain>
        <tissue evidence="3">Leaf</tissue>
    </source>
</reference>
<sequence length="356" mass="38474">MANLQSSEGPSASDVSDQSSESTLQLNIKTLDSRICSFYVDKNIVISAFKEKIASEIGVPVGQQRLIFRGKVLNDDHLLSEYRLDSTAGGPRNRIGQIPHGVALGTLNVGDAGEAGIPDLTRQPIPDSLNTITDFMNRIQLAFAQNDTQHNQSPSASGSVTASELPTNSGGYPSVEALTSVLQHAQRLLHDHAIPALCPFPLQTSSLFGGSSSVELNPVAMTPVGVGNVPRNVNIHIHTEGSANQEQLGRSSGDDTSSHKRSLSTSSIGETNQTLPHVTSMDDQKIDLRQVVQRLEDQSSSEEIFRSLIDRAAQLSSGGSADERIVNQLCSRRMSEEFMEMLHHDISQRLHDEMGS</sequence>
<name>A0AAE1W6A8_9LAMI</name>
<dbReference type="Proteomes" id="UP001289374">
    <property type="component" value="Unassembled WGS sequence"/>
</dbReference>
<evidence type="ECO:0000256" key="1">
    <source>
        <dbReference type="SAM" id="MobiDB-lite"/>
    </source>
</evidence>
<feature type="compositionally biased region" description="Polar residues" evidence="1">
    <location>
        <begin position="241"/>
        <end position="250"/>
    </location>
</feature>
<dbReference type="PANTHER" id="PTHR15204:SF5">
    <property type="entry name" value="LARGE PROLINE-RICH PROTEIN BAG6 ISOFORM X1"/>
    <property type="match status" value="1"/>
</dbReference>
<dbReference type="Pfam" id="PF00240">
    <property type="entry name" value="ubiquitin"/>
    <property type="match status" value="1"/>
</dbReference>
<proteinExistence type="predicted"/>
<dbReference type="GO" id="GO:0036503">
    <property type="term" value="P:ERAD pathway"/>
    <property type="evidence" value="ECO:0007669"/>
    <property type="project" value="TreeGrafter"/>
</dbReference>
<feature type="compositionally biased region" description="Polar residues" evidence="1">
    <location>
        <begin position="268"/>
        <end position="277"/>
    </location>
</feature>
<dbReference type="GO" id="GO:0031593">
    <property type="term" value="F:polyubiquitin modification-dependent protein binding"/>
    <property type="evidence" value="ECO:0007669"/>
    <property type="project" value="TreeGrafter"/>
</dbReference>
<dbReference type="PROSITE" id="PS50053">
    <property type="entry name" value="UBIQUITIN_2"/>
    <property type="match status" value="1"/>
</dbReference>
<evidence type="ECO:0000313" key="3">
    <source>
        <dbReference type="EMBL" id="KAK4387419.1"/>
    </source>
</evidence>
<dbReference type="InterPro" id="IPR000626">
    <property type="entry name" value="Ubiquitin-like_dom"/>
</dbReference>
<dbReference type="InterPro" id="IPR019954">
    <property type="entry name" value="Ubiquitin_CS"/>
</dbReference>
<dbReference type="SMART" id="SM00213">
    <property type="entry name" value="UBQ"/>
    <property type="match status" value="1"/>
</dbReference>
<feature type="domain" description="Ubiquitin-like" evidence="2">
    <location>
        <begin position="24"/>
        <end position="86"/>
    </location>
</feature>
<dbReference type="GO" id="GO:0051787">
    <property type="term" value="F:misfolded protein binding"/>
    <property type="evidence" value="ECO:0007669"/>
    <property type="project" value="TreeGrafter"/>
</dbReference>
<feature type="region of interest" description="Disordered" evidence="1">
    <location>
        <begin position="240"/>
        <end position="277"/>
    </location>
</feature>
<dbReference type="PROSITE" id="PS00299">
    <property type="entry name" value="UBIQUITIN_1"/>
    <property type="match status" value="1"/>
</dbReference>
<accession>A0AAE1W6A8</accession>
<dbReference type="SUPFAM" id="SSF54236">
    <property type="entry name" value="Ubiquitin-like"/>
    <property type="match status" value="1"/>
</dbReference>
<gene>
    <name evidence="3" type="ORF">Sango_2348500</name>
</gene>
<dbReference type="InterPro" id="IPR029071">
    <property type="entry name" value="Ubiquitin-like_domsf"/>
</dbReference>
<evidence type="ECO:0000313" key="4">
    <source>
        <dbReference type="Proteomes" id="UP001289374"/>
    </source>
</evidence>
<dbReference type="GO" id="GO:0071818">
    <property type="term" value="C:BAT3 complex"/>
    <property type="evidence" value="ECO:0007669"/>
    <property type="project" value="TreeGrafter"/>
</dbReference>
<feature type="region of interest" description="Disordered" evidence="1">
    <location>
        <begin position="147"/>
        <end position="168"/>
    </location>
</feature>
<dbReference type="EMBL" id="JACGWL010000014">
    <property type="protein sequence ID" value="KAK4387419.1"/>
    <property type="molecule type" value="Genomic_DNA"/>
</dbReference>
<dbReference type="Gene3D" id="3.10.20.90">
    <property type="entry name" value="Phosphatidylinositol 3-kinase Catalytic Subunit, Chain A, domain 1"/>
    <property type="match status" value="1"/>
</dbReference>
<evidence type="ECO:0000259" key="2">
    <source>
        <dbReference type="PROSITE" id="PS50053"/>
    </source>
</evidence>
<organism evidence="3 4">
    <name type="scientific">Sesamum angolense</name>
    <dbReference type="NCBI Taxonomy" id="2727404"/>
    <lineage>
        <taxon>Eukaryota</taxon>
        <taxon>Viridiplantae</taxon>
        <taxon>Streptophyta</taxon>
        <taxon>Embryophyta</taxon>
        <taxon>Tracheophyta</taxon>
        <taxon>Spermatophyta</taxon>
        <taxon>Magnoliopsida</taxon>
        <taxon>eudicotyledons</taxon>
        <taxon>Gunneridae</taxon>
        <taxon>Pentapetalae</taxon>
        <taxon>asterids</taxon>
        <taxon>lamiids</taxon>
        <taxon>Lamiales</taxon>
        <taxon>Pedaliaceae</taxon>
        <taxon>Sesamum</taxon>
    </lineage>
</organism>